<gene>
    <name evidence="3" type="ORF">FJQ98_19115</name>
</gene>
<dbReference type="InterPro" id="IPR011051">
    <property type="entry name" value="RmlC_Cupin_sf"/>
</dbReference>
<evidence type="ECO:0000313" key="3">
    <source>
        <dbReference type="EMBL" id="QQP11306.1"/>
    </source>
</evidence>
<dbReference type="RefSeq" id="WP_053595206.1">
    <property type="nucleotide sequence ID" value="NZ_CP067341.1"/>
</dbReference>
<dbReference type="InterPro" id="IPR051610">
    <property type="entry name" value="GPI/OXD"/>
</dbReference>
<organism evidence="3 4">
    <name type="scientific">Lysinibacillus agricola</name>
    <dbReference type="NCBI Taxonomy" id="2590012"/>
    <lineage>
        <taxon>Bacteria</taxon>
        <taxon>Bacillati</taxon>
        <taxon>Bacillota</taxon>
        <taxon>Bacilli</taxon>
        <taxon>Bacillales</taxon>
        <taxon>Bacillaceae</taxon>
        <taxon>Lysinibacillus</taxon>
    </lineage>
</organism>
<dbReference type="Pfam" id="PF07883">
    <property type="entry name" value="Cupin_2"/>
    <property type="match status" value="1"/>
</dbReference>
<sequence>MIIKEITQEDIVQQNLFQDQYKESEIKFGFVKIKPGERLPLTGTTSHNENEYSFIVRGSLTGESGGKSYRITQGEASFIPAGEAHWCMNDSEEIVEIVYALLDIK</sequence>
<name>A0ABX7AP38_9BACI</name>
<dbReference type="PANTHER" id="PTHR35848">
    <property type="entry name" value="OXALATE-BINDING PROTEIN"/>
    <property type="match status" value="1"/>
</dbReference>
<keyword evidence="4" id="KW-1185">Reference proteome</keyword>
<reference evidence="3 4" key="1">
    <citation type="submission" date="2020-01" db="EMBL/GenBank/DDBJ databases">
        <authorList>
            <person name="Liu G."/>
            <person name="Liu B."/>
        </authorList>
    </citation>
    <scope>NUCLEOTIDE SEQUENCE [LARGE SCALE GENOMIC DNA]</scope>
    <source>
        <strain evidence="3 4">FJAT-51161</strain>
    </source>
</reference>
<keyword evidence="1" id="KW-0479">Metal-binding</keyword>
<dbReference type="PANTHER" id="PTHR35848:SF6">
    <property type="entry name" value="CUPIN TYPE-2 DOMAIN-CONTAINING PROTEIN"/>
    <property type="match status" value="1"/>
</dbReference>
<dbReference type="Gene3D" id="2.60.120.10">
    <property type="entry name" value="Jelly Rolls"/>
    <property type="match status" value="1"/>
</dbReference>
<dbReference type="InterPro" id="IPR013096">
    <property type="entry name" value="Cupin_2"/>
</dbReference>
<protein>
    <submittedName>
        <fullName evidence="3">Cupin domain-containing protein</fullName>
    </submittedName>
</protein>
<dbReference type="InterPro" id="IPR014710">
    <property type="entry name" value="RmlC-like_jellyroll"/>
</dbReference>
<evidence type="ECO:0000259" key="2">
    <source>
        <dbReference type="Pfam" id="PF07883"/>
    </source>
</evidence>
<dbReference type="Proteomes" id="UP000596049">
    <property type="component" value="Chromosome"/>
</dbReference>
<dbReference type="SUPFAM" id="SSF51182">
    <property type="entry name" value="RmlC-like cupins"/>
    <property type="match status" value="1"/>
</dbReference>
<accession>A0ABX7AP38</accession>
<evidence type="ECO:0000256" key="1">
    <source>
        <dbReference type="ARBA" id="ARBA00022723"/>
    </source>
</evidence>
<evidence type="ECO:0000313" key="4">
    <source>
        <dbReference type="Proteomes" id="UP000596049"/>
    </source>
</evidence>
<dbReference type="EMBL" id="CP067341">
    <property type="protein sequence ID" value="QQP11306.1"/>
    <property type="molecule type" value="Genomic_DNA"/>
</dbReference>
<feature type="domain" description="Cupin type-2" evidence="2">
    <location>
        <begin position="30"/>
        <end position="98"/>
    </location>
</feature>
<proteinExistence type="predicted"/>